<reference evidence="2" key="1">
    <citation type="submission" date="2022-12" db="EMBL/GenBank/DDBJ databases">
        <authorList>
            <person name="Petersen C."/>
        </authorList>
    </citation>
    <scope>NUCLEOTIDE SEQUENCE</scope>
    <source>
        <strain evidence="2">IBT 29495</strain>
    </source>
</reference>
<evidence type="ECO:0000256" key="1">
    <source>
        <dbReference type="SAM" id="MobiDB-lite"/>
    </source>
</evidence>
<organism evidence="2 3">
    <name type="scientific">Penicillium fimorum</name>
    <dbReference type="NCBI Taxonomy" id="1882269"/>
    <lineage>
        <taxon>Eukaryota</taxon>
        <taxon>Fungi</taxon>
        <taxon>Dikarya</taxon>
        <taxon>Ascomycota</taxon>
        <taxon>Pezizomycotina</taxon>
        <taxon>Eurotiomycetes</taxon>
        <taxon>Eurotiomycetidae</taxon>
        <taxon>Eurotiales</taxon>
        <taxon>Aspergillaceae</taxon>
        <taxon>Penicillium</taxon>
    </lineage>
</organism>
<dbReference type="EMBL" id="JAPWDS010000001">
    <property type="protein sequence ID" value="KAJ5519985.1"/>
    <property type="molecule type" value="Genomic_DNA"/>
</dbReference>
<sequence length="109" mass="12832">MINRSHANIHKHKHEHEHEHHHEHEQEDDAPEMKDPLQPGSSDIDERMNLLTTTLARDYKEAIDKTNILNEDCLRHAKPQSSTSYQEPSEEEIDISWRPDPSGHPRRTF</sequence>
<dbReference type="OrthoDB" id="4357148at2759"/>
<protein>
    <submittedName>
        <fullName evidence="2">Uncharacterized protein</fullName>
    </submittedName>
</protein>
<proteinExistence type="predicted"/>
<comment type="caution">
    <text evidence="2">The sequence shown here is derived from an EMBL/GenBank/DDBJ whole genome shotgun (WGS) entry which is preliminary data.</text>
</comment>
<accession>A0A9X0CB42</accession>
<gene>
    <name evidence="2" type="ORF">N7463_000438</name>
</gene>
<evidence type="ECO:0000313" key="3">
    <source>
        <dbReference type="Proteomes" id="UP001149954"/>
    </source>
</evidence>
<reference evidence="2" key="2">
    <citation type="journal article" date="2023" name="IMA Fungus">
        <title>Comparative genomic study of the Penicillium genus elucidates a diverse pangenome and 15 lateral gene transfer events.</title>
        <authorList>
            <person name="Petersen C."/>
            <person name="Sorensen T."/>
            <person name="Nielsen M.R."/>
            <person name="Sondergaard T.E."/>
            <person name="Sorensen J.L."/>
            <person name="Fitzpatrick D.A."/>
            <person name="Frisvad J.C."/>
            <person name="Nielsen K.L."/>
        </authorList>
    </citation>
    <scope>NUCLEOTIDE SEQUENCE</scope>
    <source>
        <strain evidence="2">IBT 29495</strain>
    </source>
</reference>
<feature type="compositionally biased region" description="Basic and acidic residues" evidence="1">
    <location>
        <begin position="16"/>
        <end position="35"/>
    </location>
</feature>
<keyword evidence="3" id="KW-1185">Reference proteome</keyword>
<evidence type="ECO:0000313" key="2">
    <source>
        <dbReference type="EMBL" id="KAJ5519985.1"/>
    </source>
</evidence>
<name>A0A9X0CB42_9EURO</name>
<feature type="region of interest" description="Disordered" evidence="1">
    <location>
        <begin position="1"/>
        <end position="45"/>
    </location>
</feature>
<dbReference type="Proteomes" id="UP001149954">
    <property type="component" value="Unassembled WGS sequence"/>
</dbReference>
<dbReference type="AlphaFoldDB" id="A0A9X0CB42"/>
<feature type="region of interest" description="Disordered" evidence="1">
    <location>
        <begin position="70"/>
        <end position="109"/>
    </location>
</feature>